<evidence type="ECO:0000256" key="4">
    <source>
        <dbReference type="SAM" id="MobiDB-lite"/>
    </source>
</evidence>
<proteinExistence type="predicted"/>
<keyword evidence="2" id="KW-0597">Phosphoprotein</keyword>
<keyword evidence="1 3" id="KW-0238">DNA-binding</keyword>
<accession>A0ABV4WK30</accession>
<organism evidence="7 8">
    <name type="scientific">Floridaenema evergladense BLCC-F167</name>
    <dbReference type="NCBI Taxonomy" id="3153639"/>
    <lineage>
        <taxon>Bacteria</taxon>
        <taxon>Bacillati</taxon>
        <taxon>Cyanobacteriota</taxon>
        <taxon>Cyanophyceae</taxon>
        <taxon>Oscillatoriophycideae</taxon>
        <taxon>Aerosakkonematales</taxon>
        <taxon>Aerosakkonemataceae</taxon>
        <taxon>Floridanema</taxon>
        <taxon>Floridanema evergladense</taxon>
    </lineage>
</organism>
<dbReference type="InterPro" id="IPR039420">
    <property type="entry name" value="WalR-like"/>
</dbReference>
<dbReference type="InterPro" id="IPR001789">
    <property type="entry name" value="Sig_transdc_resp-reg_receiver"/>
</dbReference>
<keyword evidence="8" id="KW-1185">Reference proteome</keyword>
<dbReference type="SMART" id="SM00448">
    <property type="entry name" value="REC"/>
    <property type="match status" value="1"/>
</dbReference>
<dbReference type="PROSITE" id="PS50110">
    <property type="entry name" value="RESPONSE_REGULATORY"/>
    <property type="match status" value="1"/>
</dbReference>
<evidence type="ECO:0000259" key="6">
    <source>
        <dbReference type="PROSITE" id="PS51755"/>
    </source>
</evidence>
<dbReference type="Gene3D" id="3.40.50.2300">
    <property type="match status" value="1"/>
</dbReference>
<gene>
    <name evidence="7" type="ORF">ACE1CA_12975</name>
</gene>
<comment type="caution">
    <text evidence="7">The sequence shown here is derived from an EMBL/GenBank/DDBJ whole genome shotgun (WGS) entry which is preliminary data.</text>
</comment>
<feature type="compositionally biased region" description="Polar residues" evidence="4">
    <location>
        <begin position="249"/>
        <end position="271"/>
    </location>
</feature>
<sequence length="271" mass="30830">MASVSVQIVESNPHLRSLLGWHLQQVGYRVYQAASLYQAREVFLLRQPTLVILDAELPDGDGLEFCRWLLRQHQPYILMLSARNTEADIVAGLKAGADDYLTKPFGMQEFLARIEALIRRNRMNIPPAYLDYGDLKIDLVQRRVRFQEELIDLTPQEFSLLYVLAQAGGLPLSRSELLNRAWPDAIDNPRTIDTHVLSLRKKLETDPRQPSIIQTIRNVGYRFNPEFLNGYNSGLDNSDNHGVEEQRRGTGTTERGFSQSTSANQPLPISK</sequence>
<dbReference type="Pfam" id="PF00486">
    <property type="entry name" value="Trans_reg_C"/>
    <property type="match status" value="1"/>
</dbReference>
<feature type="domain" description="OmpR/PhoB-type" evidence="6">
    <location>
        <begin position="127"/>
        <end position="225"/>
    </location>
</feature>
<dbReference type="InterPro" id="IPR036388">
    <property type="entry name" value="WH-like_DNA-bd_sf"/>
</dbReference>
<protein>
    <submittedName>
        <fullName evidence="7">Response regulator transcription factor</fullName>
    </submittedName>
</protein>
<evidence type="ECO:0000256" key="1">
    <source>
        <dbReference type="ARBA" id="ARBA00023125"/>
    </source>
</evidence>
<dbReference type="SMART" id="SM00862">
    <property type="entry name" value="Trans_reg_C"/>
    <property type="match status" value="1"/>
</dbReference>
<dbReference type="CDD" id="cd00383">
    <property type="entry name" value="trans_reg_C"/>
    <property type="match status" value="1"/>
</dbReference>
<name>A0ABV4WK30_9CYAN</name>
<dbReference type="Pfam" id="PF00072">
    <property type="entry name" value="Response_reg"/>
    <property type="match status" value="1"/>
</dbReference>
<dbReference type="Proteomes" id="UP001576780">
    <property type="component" value="Unassembled WGS sequence"/>
</dbReference>
<feature type="modified residue" description="4-aspartylphosphate" evidence="2">
    <location>
        <position position="54"/>
    </location>
</feature>
<dbReference type="EMBL" id="JBHFNT010000109">
    <property type="protein sequence ID" value="MFB2835438.1"/>
    <property type="molecule type" value="Genomic_DNA"/>
</dbReference>
<evidence type="ECO:0000259" key="5">
    <source>
        <dbReference type="PROSITE" id="PS50110"/>
    </source>
</evidence>
<dbReference type="PANTHER" id="PTHR48111:SF68">
    <property type="entry name" value="OMPR SUBFAMILY"/>
    <property type="match status" value="1"/>
</dbReference>
<dbReference type="InterPro" id="IPR011006">
    <property type="entry name" value="CheY-like_superfamily"/>
</dbReference>
<dbReference type="RefSeq" id="WP_413277851.1">
    <property type="nucleotide sequence ID" value="NZ_JBHFNT010000109.1"/>
</dbReference>
<feature type="DNA-binding region" description="OmpR/PhoB-type" evidence="3">
    <location>
        <begin position="127"/>
        <end position="225"/>
    </location>
</feature>
<feature type="compositionally biased region" description="Basic and acidic residues" evidence="4">
    <location>
        <begin position="238"/>
        <end position="248"/>
    </location>
</feature>
<dbReference type="InterPro" id="IPR001867">
    <property type="entry name" value="OmpR/PhoB-type_DNA-bd"/>
</dbReference>
<dbReference type="Gene3D" id="6.10.250.690">
    <property type="match status" value="1"/>
</dbReference>
<feature type="domain" description="Response regulatory" evidence="5">
    <location>
        <begin position="5"/>
        <end position="118"/>
    </location>
</feature>
<dbReference type="PROSITE" id="PS51755">
    <property type="entry name" value="OMPR_PHOB"/>
    <property type="match status" value="1"/>
</dbReference>
<feature type="region of interest" description="Disordered" evidence="4">
    <location>
        <begin position="232"/>
        <end position="271"/>
    </location>
</feature>
<evidence type="ECO:0000256" key="3">
    <source>
        <dbReference type="PROSITE-ProRule" id="PRU01091"/>
    </source>
</evidence>
<evidence type="ECO:0000256" key="2">
    <source>
        <dbReference type="PROSITE-ProRule" id="PRU00169"/>
    </source>
</evidence>
<dbReference type="Gene3D" id="1.10.10.10">
    <property type="entry name" value="Winged helix-like DNA-binding domain superfamily/Winged helix DNA-binding domain"/>
    <property type="match status" value="1"/>
</dbReference>
<evidence type="ECO:0000313" key="7">
    <source>
        <dbReference type="EMBL" id="MFB2835438.1"/>
    </source>
</evidence>
<reference evidence="7 8" key="1">
    <citation type="submission" date="2024-09" db="EMBL/GenBank/DDBJ databases">
        <title>Floridaenema gen nov. (Aerosakkonemataceae, Aerosakkonematales ord. nov., Cyanobacteria) from benthic tropical and subtropical fresh waters, with the description of four new species.</title>
        <authorList>
            <person name="Moretto J.A."/>
            <person name="Berthold D.E."/>
            <person name="Lefler F.W."/>
            <person name="Huang I.-S."/>
            <person name="Laughinghouse H. IV."/>
        </authorList>
    </citation>
    <scope>NUCLEOTIDE SEQUENCE [LARGE SCALE GENOMIC DNA]</scope>
    <source>
        <strain evidence="7 8">BLCC-F167</strain>
    </source>
</reference>
<dbReference type="SUPFAM" id="SSF52172">
    <property type="entry name" value="CheY-like"/>
    <property type="match status" value="1"/>
</dbReference>
<dbReference type="PANTHER" id="PTHR48111">
    <property type="entry name" value="REGULATOR OF RPOS"/>
    <property type="match status" value="1"/>
</dbReference>
<evidence type="ECO:0000313" key="8">
    <source>
        <dbReference type="Proteomes" id="UP001576780"/>
    </source>
</evidence>